<evidence type="ECO:0008006" key="4">
    <source>
        <dbReference type="Google" id="ProtNLM"/>
    </source>
</evidence>
<evidence type="ECO:0000256" key="1">
    <source>
        <dbReference type="SAM" id="MobiDB-lite"/>
    </source>
</evidence>
<dbReference type="OMA" id="CYERWER"/>
<protein>
    <recommendedName>
        <fullName evidence="4">F-box domain-containing protein</fullName>
    </recommendedName>
</protein>
<dbReference type="AlphaFoldDB" id="A0A0D2PNV4"/>
<dbReference type="Proteomes" id="UP000054270">
    <property type="component" value="Unassembled WGS sequence"/>
</dbReference>
<reference evidence="3" key="1">
    <citation type="submission" date="2014-04" db="EMBL/GenBank/DDBJ databases">
        <title>Evolutionary Origins and Diversification of the Mycorrhizal Mutualists.</title>
        <authorList>
            <consortium name="DOE Joint Genome Institute"/>
            <consortium name="Mycorrhizal Genomics Consortium"/>
            <person name="Kohler A."/>
            <person name="Kuo A."/>
            <person name="Nagy L.G."/>
            <person name="Floudas D."/>
            <person name="Copeland A."/>
            <person name="Barry K.W."/>
            <person name="Cichocki N."/>
            <person name="Veneault-Fourrey C."/>
            <person name="LaButti K."/>
            <person name="Lindquist E.A."/>
            <person name="Lipzen A."/>
            <person name="Lundell T."/>
            <person name="Morin E."/>
            <person name="Murat C."/>
            <person name="Riley R."/>
            <person name="Ohm R."/>
            <person name="Sun H."/>
            <person name="Tunlid A."/>
            <person name="Henrissat B."/>
            <person name="Grigoriev I.V."/>
            <person name="Hibbett D.S."/>
            <person name="Martin F."/>
        </authorList>
    </citation>
    <scope>NUCLEOTIDE SEQUENCE [LARGE SCALE GENOMIC DNA]</scope>
    <source>
        <strain evidence="3">FD-334 SS-4</strain>
    </source>
</reference>
<dbReference type="SUPFAM" id="SSF52047">
    <property type="entry name" value="RNI-like"/>
    <property type="match status" value="1"/>
</dbReference>
<dbReference type="EMBL" id="KN817557">
    <property type="protein sequence ID" value="KJA21570.1"/>
    <property type="molecule type" value="Genomic_DNA"/>
</dbReference>
<feature type="region of interest" description="Disordered" evidence="1">
    <location>
        <begin position="444"/>
        <end position="513"/>
    </location>
</feature>
<accession>A0A0D2PNV4</accession>
<organism evidence="2 3">
    <name type="scientific">Hypholoma sublateritium (strain FD-334 SS-4)</name>
    <dbReference type="NCBI Taxonomy" id="945553"/>
    <lineage>
        <taxon>Eukaryota</taxon>
        <taxon>Fungi</taxon>
        <taxon>Dikarya</taxon>
        <taxon>Basidiomycota</taxon>
        <taxon>Agaricomycotina</taxon>
        <taxon>Agaricomycetes</taxon>
        <taxon>Agaricomycetidae</taxon>
        <taxon>Agaricales</taxon>
        <taxon>Agaricineae</taxon>
        <taxon>Strophariaceae</taxon>
        <taxon>Hypholoma</taxon>
    </lineage>
</organism>
<evidence type="ECO:0000313" key="2">
    <source>
        <dbReference type="EMBL" id="KJA21570.1"/>
    </source>
</evidence>
<proteinExistence type="predicted"/>
<sequence length="545" mass="61087">MPVELPAEIWTQIFDLAADEDILFQYGIPTVMAESAWYKDPIINEWRLRSPGEAMNLLQRRSYATKKAIMSTCRQWRALGAEFLFRCLHFSDPARLIVLCSILESSSAEASTSTSSLGWWTRRIHIARYHPSPSRDATMEDIERALVTIIQHCPNLEIFVIERPMGTAFGPVADALANHAYRKLHTVQWNLPGEELAKVIWALNSLPRLVAAHIDIETNVESSQELAHLGSASNLRLMLPCLQQLSLRGYIEELVEQATGWDLPALRSFSVDSGTSVNDGPDVIEFLRVHGSELVLLDLNLSPLTDIATALDLCPALSTLTFNADWRISPHDDTASELTRRPHAHLATVGLHGLAYAFGVGYAAARLAADPFRSGIITRSNDLNVAALNRRNFPQLQRVRALSRNVLSDLNHENGPSLDNGGYDRWNRWWNVCAAQQVRLEDCTGQPLGTLPEDESDAESSSEEEEEEEYEEEEAADEEGEEYDSDEWESGSEEEEEIEFPVPPLPEGNGRTMELTRLLQEVRLMNASRDEALIARIRPELPESP</sequence>
<dbReference type="OrthoDB" id="5345779at2759"/>
<feature type="compositionally biased region" description="Acidic residues" evidence="1">
    <location>
        <begin position="452"/>
        <end position="499"/>
    </location>
</feature>
<keyword evidence="3" id="KW-1185">Reference proteome</keyword>
<name>A0A0D2PNV4_HYPSF</name>
<evidence type="ECO:0000313" key="3">
    <source>
        <dbReference type="Proteomes" id="UP000054270"/>
    </source>
</evidence>
<dbReference type="STRING" id="945553.A0A0D2PNV4"/>
<gene>
    <name evidence="2" type="ORF">HYPSUDRAFT_187321</name>
</gene>